<keyword evidence="8" id="KW-1185">Reference proteome</keyword>
<dbReference type="RefSeq" id="WP_367780100.1">
    <property type="nucleotide sequence ID" value="NZ_JBFMIA010000012.1"/>
</dbReference>
<keyword evidence="3 5" id="KW-1133">Transmembrane helix</keyword>
<protein>
    <submittedName>
        <fullName evidence="7">APC family permease</fullName>
    </submittedName>
</protein>
<dbReference type="PANTHER" id="PTHR42770:SF7">
    <property type="entry name" value="MEMBRANE PROTEIN"/>
    <property type="match status" value="1"/>
</dbReference>
<dbReference type="Gene3D" id="1.20.1740.10">
    <property type="entry name" value="Amino acid/polyamine transporter I"/>
    <property type="match status" value="1"/>
</dbReference>
<evidence type="ECO:0000313" key="8">
    <source>
        <dbReference type="Proteomes" id="UP001556040"/>
    </source>
</evidence>
<feature type="transmembrane region" description="Helical" evidence="5">
    <location>
        <begin position="164"/>
        <end position="184"/>
    </location>
</feature>
<name>A0ABV3Q5J0_9BACL</name>
<evidence type="ECO:0000256" key="3">
    <source>
        <dbReference type="ARBA" id="ARBA00022989"/>
    </source>
</evidence>
<feature type="transmembrane region" description="Helical" evidence="5">
    <location>
        <begin position="426"/>
        <end position="446"/>
    </location>
</feature>
<proteinExistence type="predicted"/>
<dbReference type="InterPro" id="IPR050367">
    <property type="entry name" value="APC_superfamily"/>
</dbReference>
<feature type="transmembrane region" description="Helical" evidence="5">
    <location>
        <begin position="92"/>
        <end position="116"/>
    </location>
</feature>
<feature type="transmembrane region" description="Helical" evidence="5">
    <location>
        <begin position="12"/>
        <end position="31"/>
    </location>
</feature>
<dbReference type="PIRSF" id="PIRSF006060">
    <property type="entry name" value="AA_transporter"/>
    <property type="match status" value="1"/>
</dbReference>
<evidence type="ECO:0000256" key="1">
    <source>
        <dbReference type="ARBA" id="ARBA00004141"/>
    </source>
</evidence>
<dbReference type="PANTHER" id="PTHR42770">
    <property type="entry name" value="AMINO ACID TRANSPORTER-RELATED"/>
    <property type="match status" value="1"/>
</dbReference>
<accession>A0ABV3Q5J0</accession>
<comment type="caution">
    <text evidence="7">The sequence shown here is derived from an EMBL/GenBank/DDBJ whole genome shotgun (WGS) entry which is preliminary data.</text>
</comment>
<evidence type="ECO:0000256" key="4">
    <source>
        <dbReference type="ARBA" id="ARBA00023136"/>
    </source>
</evidence>
<dbReference type="Pfam" id="PF00324">
    <property type="entry name" value="AA_permease"/>
    <property type="match status" value="1"/>
</dbReference>
<feature type="transmembrane region" description="Helical" evidence="5">
    <location>
        <begin position="359"/>
        <end position="381"/>
    </location>
</feature>
<dbReference type="EMBL" id="JBFMIA010000012">
    <property type="protein sequence ID" value="MEW9502608.1"/>
    <property type="molecule type" value="Genomic_DNA"/>
</dbReference>
<evidence type="ECO:0000313" key="7">
    <source>
        <dbReference type="EMBL" id="MEW9502608.1"/>
    </source>
</evidence>
<evidence type="ECO:0000256" key="5">
    <source>
        <dbReference type="SAM" id="Phobius"/>
    </source>
</evidence>
<dbReference type="InterPro" id="IPR004841">
    <property type="entry name" value="AA-permease/SLC12A_dom"/>
</dbReference>
<keyword evidence="4 5" id="KW-0472">Membrane</keyword>
<keyword evidence="2 5" id="KW-0812">Transmembrane</keyword>
<evidence type="ECO:0000256" key="2">
    <source>
        <dbReference type="ARBA" id="ARBA00022692"/>
    </source>
</evidence>
<gene>
    <name evidence="7" type="ORF">AB1471_12495</name>
</gene>
<comment type="subcellular location">
    <subcellularLocation>
        <location evidence="1">Membrane</location>
        <topology evidence="1">Multi-pass membrane protein</topology>
    </subcellularLocation>
</comment>
<feature type="transmembrane region" description="Helical" evidence="5">
    <location>
        <begin position="401"/>
        <end position="420"/>
    </location>
</feature>
<feature type="transmembrane region" description="Helical" evidence="5">
    <location>
        <begin position="196"/>
        <end position="218"/>
    </location>
</feature>
<feature type="transmembrane region" description="Helical" evidence="5">
    <location>
        <begin position="136"/>
        <end position="157"/>
    </location>
</feature>
<sequence length="469" mass="50429">MRGEKKELKKVLSRMDVLFLSIGAMLGWGWVVLSGNWITFAGSIGALAAFLIGGVLVIFVGLTYAELASAMPKVGGEHQYVERAMGRTASFIASWAITLGYVSVVAFEAVALPTVIDYIIPDSHVGYLWTIGGGDVYLTWVLIGSVGAVLLTALNYFGLKPAAFMQVVLTSAIIIIGLLLIFGSATNGEANNLEPFFFGGAGGIMTVLIMVPFLFVGFDVIPQVAEEADIPAKEIGKILIFSVGCAVVFYLAIAFGVSMALDKEALSVTTLATADAMAAVFGSQFFAKILIIAGIAGIVTSWNAFIIGGSRIIYAMAISGMLPKWFSYLHPKYKTPSNAVLFLGALAVSAPLLGRPALVWIVDAGGLGIVIAYFFVALSFILLRNKEPNMVRPFKAGKGKAIGWIALVLSFGFIVLYMPGMPAALIWPYEWIMVVGWSGIGCYFYYQMKKGKYDANIETLPEEQKQYKI</sequence>
<reference evidence="7 8" key="1">
    <citation type="journal article" date="1979" name="Int. J. Syst. Evol. Microbiol.">
        <title>Bacillus globisporus subsp. marinus subsp. nov.</title>
        <authorList>
            <person name="Liu H."/>
        </authorList>
    </citation>
    <scope>NUCLEOTIDE SEQUENCE [LARGE SCALE GENOMIC DNA]</scope>
    <source>
        <strain evidence="7 8">DSM 1297</strain>
    </source>
</reference>
<feature type="transmembrane region" description="Helical" evidence="5">
    <location>
        <begin position="238"/>
        <end position="261"/>
    </location>
</feature>
<evidence type="ECO:0000259" key="6">
    <source>
        <dbReference type="Pfam" id="PF00324"/>
    </source>
</evidence>
<feature type="transmembrane region" description="Helical" evidence="5">
    <location>
        <begin position="37"/>
        <end position="64"/>
    </location>
</feature>
<organism evidence="7 8">
    <name type="scientific">Jeotgalibacillus marinus</name>
    <dbReference type="NCBI Taxonomy" id="86667"/>
    <lineage>
        <taxon>Bacteria</taxon>
        <taxon>Bacillati</taxon>
        <taxon>Bacillota</taxon>
        <taxon>Bacilli</taxon>
        <taxon>Bacillales</taxon>
        <taxon>Caryophanaceae</taxon>
        <taxon>Jeotgalibacillus</taxon>
    </lineage>
</organism>
<feature type="domain" description="Amino acid permease/ SLC12A" evidence="6">
    <location>
        <begin position="16"/>
        <end position="423"/>
    </location>
</feature>
<dbReference type="Proteomes" id="UP001556040">
    <property type="component" value="Unassembled WGS sequence"/>
</dbReference>